<evidence type="ECO:0000313" key="6">
    <source>
        <dbReference type="EMBL" id="OVA12655.1"/>
    </source>
</evidence>
<dbReference type="GO" id="GO:0008146">
    <property type="term" value="F:sulfotransferase activity"/>
    <property type="evidence" value="ECO:0007669"/>
    <property type="project" value="InterPro"/>
</dbReference>
<evidence type="ECO:0000313" key="7">
    <source>
        <dbReference type="Proteomes" id="UP000195402"/>
    </source>
</evidence>
<evidence type="ECO:0000256" key="4">
    <source>
        <dbReference type="SAM" id="MobiDB-lite"/>
    </source>
</evidence>
<protein>
    <recommendedName>
        <fullName evidence="3">Sulfotransferase</fullName>
        <ecNumber evidence="3">2.8.2.-</ecNumber>
    </recommendedName>
</protein>
<dbReference type="OrthoDB" id="205623at2759"/>
<evidence type="ECO:0000256" key="3">
    <source>
        <dbReference type="RuleBase" id="RU361155"/>
    </source>
</evidence>
<comment type="caution">
    <text evidence="6">The sequence shown here is derived from an EMBL/GenBank/DDBJ whole genome shotgun (WGS) entry which is preliminary data.</text>
</comment>
<dbReference type="EC" id="2.8.2.-" evidence="3"/>
<dbReference type="OMA" id="PANCAKY"/>
<evidence type="ECO:0000259" key="5">
    <source>
        <dbReference type="Pfam" id="PF00685"/>
    </source>
</evidence>
<dbReference type="InterPro" id="IPR000863">
    <property type="entry name" value="Sulfotransferase_dom"/>
</dbReference>
<sequence>MKSALSLAVIVSVSVRTSPSPFMATSNNNQVPNGEEEVITNSSRHDESDHHPHQELLLSLPKGYGWGVEDLYYFQGFWCPDNRVEAVIALQRDFEAHDTDTIIATVPRSGTLWLKSMAFAIVNRTRYPYQGDLSHLNFTNIQSPRLLSTHLPYPSLPESIKNNNTNCRIVYLCRNPKDNFISLWHFLNKRSLAKRTIDATNDHTPAQLPLEEALDLFCNGVSMFGPFWDHVLGYWKASLERPETMLFLKYEDIKKHPKSHLKRLAEFLGHPFSVEEESEGVMEEILSLCSFEHLRNLDVNKYGQGTLSFGNKIFFRKAEVGDWKNYFTPAMAERLDCIIEEKLRGSGLVFQNSLD</sequence>
<comment type="similarity">
    <text evidence="1 3">Belongs to the sulfotransferase 1 family.</text>
</comment>
<organism evidence="6 7">
    <name type="scientific">Macleaya cordata</name>
    <name type="common">Five-seeded plume-poppy</name>
    <name type="synonym">Bocconia cordata</name>
    <dbReference type="NCBI Taxonomy" id="56857"/>
    <lineage>
        <taxon>Eukaryota</taxon>
        <taxon>Viridiplantae</taxon>
        <taxon>Streptophyta</taxon>
        <taxon>Embryophyta</taxon>
        <taxon>Tracheophyta</taxon>
        <taxon>Spermatophyta</taxon>
        <taxon>Magnoliopsida</taxon>
        <taxon>Ranunculales</taxon>
        <taxon>Papaveraceae</taxon>
        <taxon>Papaveroideae</taxon>
        <taxon>Macleaya</taxon>
    </lineage>
</organism>
<keyword evidence="7" id="KW-1185">Reference proteome</keyword>
<proteinExistence type="inferred from homology"/>
<evidence type="ECO:0000256" key="1">
    <source>
        <dbReference type="ARBA" id="ARBA00005771"/>
    </source>
</evidence>
<feature type="compositionally biased region" description="Polar residues" evidence="4">
    <location>
        <begin position="21"/>
        <end position="32"/>
    </location>
</feature>
<keyword evidence="2 3" id="KW-0808">Transferase</keyword>
<dbReference type="InParanoid" id="A0A200QQE4"/>
<feature type="region of interest" description="Disordered" evidence="4">
    <location>
        <begin position="21"/>
        <end position="53"/>
    </location>
</feature>
<dbReference type="InterPro" id="IPR027417">
    <property type="entry name" value="P-loop_NTPase"/>
</dbReference>
<dbReference type="AlphaFoldDB" id="A0A200QQE4"/>
<gene>
    <name evidence="6" type="ORF">BVC80_9017g7</name>
</gene>
<dbReference type="EMBL" id="MVGT01001372">
    <property type="protein sequence ID" value="OVA12655.1"/>
    <property type="molecule type" value="Genomic_DNA"/>
</dbReference>
<feature type="domain" description="Sulfotransferase" evidence="5">
    <location>
        <begin position="98"/>
        <end position="347"/>
    </location>
</feature>
<feature type="compositionally biased region" description="Basic and acidic residues" evidence="4">
    <location>
        <begin position="43"/>
        <end position="53"/>
    </location>
</feature>
<evidence type="ECO:0000256" key="2">
    <source>
        <dbReference type="ARBA" id="ARBA00022679"/>
    </source>
</evidence>
<reference evidence="6 7" key="1">
    <citation type="journal article" date="2017" name="Mol. Plant">
        <title>The Genome of Medicinal Plant Macleaya cordata Provides New Insights into Benzylisoquinoline Alkaloids Metabolism.</title>
        <authorList>
            <person name="Liu X."/>
            <person name="Liu Y."/>
            <person name="Huang P."/>
            <person name="Ma Y."/>
            <person name="Qing Z."/>
            <person name="Tang Q."/>
            <person name="Cao H."/>
            <person name="Cheng P."/>
            <person name="Zheng Y."/>
            <person name="Yuan Z."/>
            <person name="Zhou Y."/>
            <person name="Liu J."/>
            <person name="Tang Z."/>
            <person name="Zhuo Y."/>
            <person name="Zhang Y."/>
            <person name="Yu L."/>
            <person name="Huang J."/>
            <person name="Yang P."/>
            <person name="Peng Q."/>
            <person name="Zhang J."/>
            <person name="Jiang W."/>
            <person name="Zhang Z."/>
            <person name="Lin K."/>
            <person name="Ro D.K."/>
            <person name="Chen X."/>
            <person name="Xiong X."/>
            <person name="Shang Y."/>
            <person name="Huang S."/>
            <person name="Zeng J."/>
        </authorList>
    </citation>
    <scope>NUCLEOTIDE SEQUENCE [LARGE SCALE GENOMIC DNA]</scope>
    <source>
        <strain evidence="7">cv. BLH2017</strain>
        <tissue evidence="6">Root</tissue>
    </source>
</reference>
<dbReference type="Proteomes" id="UP000195402">
    <property type="component" value="Unassembled WGS sequence"/>
</dbReference>
<dbReference type="Gene3D" id="3.40.50.300">
    <property type="entry name" value="P-loop containing nucleotide triphosphate hydrolases"/>
    <property type="match status" value="1"/>
</dbReference>
<dbReference type="Pfam" id="PF00685">
    <property type="entry name" value="Sulfotransfer_1"/>
    <property type="match status" value="1"/>
</dbReference>
<dbReference type="SUPFAM" id="SSF52540">
    <property type="entry name" value="P-loop containing nucleoside triphosphate hydrolases"/>
    <property type="match status" value="1"/>
</dbReference>
<dbReference type="PANTHER" id="PTHR11783">
    <property type="entry name" value="SULFOTRANSFERASE SULT"/>
    <property type="match status" value="1"/>
</dbReference>
<accession>A0A200QQE4</accession>
<name>A0A200QQE4_MACCD</name>